<dbReference type="InterPro" id="IPR050482">
    <property type="entry name" value="Sensor_HK_TwoCompSys"/>
</dbReference>
<dbReference type="InterPro" id="IPR036890">
    <property type="entry name" value="HATPase_C_sf"/>
</dbReference>
<feature type="transmembrane region" description="Helical" evidence="6">
    <location>
        <begin position="345"/>
        <end position="368"/>
    </location>
</feature>
<dbReference type="RefSeq" id="WP_119917840.1">
    <property type="nucleotide sequence ID" value="NZ_CAXGPP010000069.1"/>
</dbReference>
<dbReference type="CDD" id="cd16917">
    <property type="entry name" value="HATPase_UhpB-NarQ-NarX-like"/>
    <property type="match status" value="1"/>
</dbReference>
<reference evidence="8 9" key="1">
    <citation type="submission" date="2018-09" db="EMBL/GenBank/DDBJ databases">
        <title>Alcanivorax profundi sp. nov., isolated from 1000 m-depth seawater of the Mariana Trench.</title>
        <authorList>
            <person name="Liu J."/>
        </authorList>
    </citation>
    <scope>NUCLEOTIDE SEQUENCE [LARGE SCALE GENOMIC DNA]</scope>
    <source>
        <strain evidence="8 9">MTEO17</strain>
    </source>
</reference>
<feature type="transmembrane region" description="Helical" evidence="6">
    <location>
        <begin position="12"/>
        <end position="29"/>
    </location>
</feature>
<evidence type="ECO:0000313" key="8">
    <source>
        <dbReference type="EMBL" id="RJG18405.1"/>
    </source>
</evidence>
<dbReference type="OrthoDB" id="9797605at2"/>
<dbReference type="SUPFAM" id="SSF55874">
    <property type="entry name" value="ATPase domain of HSP90 chaperone/DNA topoisomerase II/histidine kinase"/>
    <property type="match status" value="1"/>
</dbReference>
<dbReference type="AlphaFoldDB" id="A0A418XZF2"/>
<sequence>MLSLKTRIITGLFLVALYGLTAIAIALTLPSSNMVFQQNDEQLVAHLPDSGKVTVVAFSNGQSTLPATPTLLLEEPDVLPYYSDLNRFFDTHSKLSQWLTEGTLLLVDDADNHYPVQSKQRQLTQLPGLFWLQLVCGLAGMVICILVWVPAKRELSIHSFAVTGLSYVLFSSAAAIYSTRDFFISGSLFTWLSGLNHFGALLFSASLAAFLWNYPRRFPYRWLTAGFYLTFAVAIVIDQGQWVASPVDGFHSWVMGIFLAGLLGSVWQWRQTRQQQGDRSALRWVVISIVAGTAFFAGGMILPAMLQVAQPASQGLLFTTFLLMYLGMALGVVRHRLFALEPWWFSLWSWLLGGLFIMLTDLLLAMMLSLSGPVTLTLSVALIGWLYFPLRQYLWKKMFLRHRQELDEWLAQALPAMLKAQQDTQANAGMKQALNAVFQPLAIDVQPMMDSHIHIPDKGQTLIVPEPLEQRTWKLQHAQQGGRIFNRQDTQVASLVLSLHQLVTEARIAHAKGVREERLRIRRDMHDDLGAKLLQLLHRSSDTTKPLVREAIHDLRDLLKDMEGESLSLEAATLQWQEETLQRCKDHGAELVWQARASTTVLGASEFSELTRMLREAVTNALKHASTTVLSVTVEQRGSVLTLIIENDGVNADHPEGPVRGLKIMDSRARKLGGDCQYRKVQGRWQVRLEVPLSSTMV</sequence>
<feature type="transmembrane region" description="Helical" evidence="6">
    <location>
        <begin position="312"/>
        <end position="333"/>
    </location>
</feature>
<name>A0A418XZF2_9GAMM</name>
<keyword evidence="6" id="KW-0812">Transmembrane</keyword>
<evidence type="ECO:0000256" key="3">
    <source>
        <dbReference type="ARBA" id="ARBA00022679"/>
    </source>
</evidence>
<feature type="transmembrane region" description="Helical" evidence="6">
    <location>
        <begin position="197"/>
        <end position="214"/>
    </location>
</feature>
<dbReference type="EC" id="2.7.13.3" evidence="2"/>
<feature type="domain" description="Histidine kinase/HSP90-like ATPase" evidence="7">
    <location>
        <begin position="609"/>
        <end position="693"/>
    </location>
</feature>
<dbReference type="PANTHER" id="PTHR24421:SF10">
    <property type="entry name" value="NITRATE_NITRITE SENSOR PROTEIN NARQ"/>
    <property type="match status" value="1"/>
</dbReference>
<evidence type="ECO:0000313" key="9">
    <source>
        <dbReference type="Proteomes" id="UP000283734"/>
    </source>
</evidence>
<feature type="transmembrane region" description="Helical" evidence="6">
    <location>
        <begin position="281"/>
        <end position="306"/>
    </location>
</feature>
<dbReference type="Proteomes" id="UP000283734">
    <property type="component" value="Unassembled WGS sequence"/>
</dbReference>
<keyword evidence="6" id="KW-1133">Transmembrane helix</keyword>
<dbReference type="GO" id="GO:0004673">
    <property type="term" value="F:protein histidine kinase activity"/>
    <property type="evidence" value="ECO:0007669"/>
    <property type="project" value="UniProtKB-EC"/>
</dbReference>
<gene>
    <name evidence="8" type="ORF">D4A39_08000</name>
</gene>
<keyword evidence="4 8" id="KW-0418">Kinase</keyword>
<dbReference type="GO" id="GO:0000160">
    <property type="term" value="P:phosphorelay signal transduction system"/>
    <property type="evidence" value="ECO:0007669"/>
    <property type="project" value="UniProtKB-KW"/>
</dbReference>
<organism evidence="8 9">
    <name type="scientific">Alcanivorax profundi</name>
    <dbReference type="NCBI Taxonomy" id="2338368"/>
    <lineage>
        <taxon>Bacteria</taxon>
        <taxon>Pseudomonadati</taxon>
        <taxon>Pseudomonadota</taxon>
        <taxon>Gammaproteobacteria</taxon>
        <taxon>Oceanospirillales</taxon>
        <taxon>Alcanivoracaceae</taxon>
        <taxon>Alcanivorax</taxon>
    </lineage>
</organism>
<keyword evidence="5" id="KW-0902">Two-component regulatory system</keyword>
<comment type="catalytic activity">
    <reaction evidence="1">
        <text>ATP + protein L-histidine = ADP + protein N-phospho-L-histidine.</text>
        <dbReference type="EC" id="2.7.13.3"/>
    </reaction>
</comment>
<keyword evidence="3" id="KW-0808">Transferase</keyword>
<evidence type="ECO:0000256" key="6">
    <source>
        <dbReference type="SAM" id="Phobius"/>
    </source>
</evidence>
<dbReference type="PANTHER" id="PTHR24421">
    <property type="entry name" value="NITRATE/NITRITE SENSOR PROTEIN NARX-RELATED"/>
    <property type="match status" value="1"/>
</dbReference>
<comment type="caution">
    <text evidence="8">The sequence shown here is derived from an EMBL/GenBank/DDBJ whole genome shotgun (WGS) entry which is preliminary data.</text>
</comment>
<dbReference type="InterPro" id="IPR003594">
    <property type="entry name" value="HATPase_dom"/>
</dbReference>
<keyword evidence="6" id="KW-0472">Membrane</keyword>
<evidence type="ECO:0000256" key="5">
    <source>
        <dbReference type="ARBA" id="ARBA00023012"/>
    </source>
</evidence>
<accession>A0A418XZF2</accession>
<dbReference type="Pfam" id="PF02518">
    <property type="entry name" value="HATPase_c"/>
    <property type="match status" value="1"/>
</dbReference>
<dbReference type="Gene3D" id="3.30.565.10">
    <property type="entry name" value="Histidine kinase-like ATPase, C-terminal domain"/>
    <property type="match status" value="1"/>
</dbReference>
<feature type="transmembrane region" description="Helical" evidence="6">
    <location>
        <begin position="129"/>
        <end position="149"/>
    </location>
</feature>
<evidence type="ECO:0000256" key="4">
    <source>
        <dbReference type="ARBA" id="ARBA00022777"/>
    </source>
</evidence>
<evidence type="ECO:0000256" key="2">
    <source>
        <dbReference type="ARBA" id="ARBA00012438"/>
    </source>
</evidence>
<keyword evidence="9" id="KW-1185">Reference proteome</keyword>
<dbReference type="EMBL" id="QYYA01000002">
    <property type="protein sequence ID" value="RJG18405.1"/>
    <property type="molecule type" value="Genomic_DNA"/>
</dbReference>
<feature type="transmembrane region" description="Helical" evidence="6">
    <location>
        <begin position="374"/>
        <end position="394"/>
    </location>
</feature>
<feature type="transmembrane region" description="Helical" evidence="6">
    <location>
        <begin position="156"/>
        <end position="177"/>
    </location>
</feature>
<protein>
    <recommendedName>
        <fullName evidence="2">histidine kinase</fullName>
        <ecNumber evidence="2">2.7.13.3</ecNumber>
    </recommendedName>
</protein>
<evidence type="ECO:0000259" key="7">
    <source>
        <dbReference type="Pfam" id="PF02518"/>
    </source>
</evidence>
<evidence type="ECO:0000256" key="1">
    <source>
        <dbReference type="ARBA" id="ARBA00000085"/>
    </source>
</evidence>
<proteinExistence type="predicted"/>
<feature type="transmembrane region" description="Helical" evidence="6">
    <location>
        <begin position="226"/>
        <end position="244"/>
    </location>
</feature>
<feature type="transmembrane region" description="Helical" evidence="6">
    <location>
        <begin position="250"/>
        <end position="269"/>
    </location>
</feature>